<accession>A0AAU9JE49</accession>
<dbReference type="AlphaFoldDB" id="A0AAU9JE49"/>
<comment type="caution">
    <text evidence="1">The sequence shown here is derived from an EMBL/GenBank/DDBJ whole genome shotgun (WGS) entry which is preliminary data.</text>
</comment>
<reference evidence="1" key="1">
    <citation type="submission" date="2021-09" db="EMBL/GenBank/DDBJ databases">
        <authorList>
            <consortium name="AG Swart"/>
            <person name="Singh M."/>
            <person name="Singh A."/>
            <person name="Seah K."/>
            <person name="Emmerich C."/>
        </authorList>
    </citation>
    <scope>NUCLEOTIDE SEQUENCE</scope>
    <source>
        <strain evidence="1">ATCC30299</strain>
    </source>
</reference>
<protein>
    <submittedName>
        <fullName evidence="1">Uncharacterized protein</fullName>
    </submittedName>
</protein>
<keyword evidence="2" id="KW-1185">Reference proteome</keyword>
<sequence length="288" mass="31505">MSGTVRTEIHFDTGDIESTPGIQAYLDLVTGDTNTANAKSRAAQILGHELNDFTPIIAITCASEDSAVKLKNVLTAIWSMAKGALASKLGPVTPKFSANGIYTIITGTINDEYLQKAREMLEIAHNVAGETFGHEQHAHVEFDIGNQINTLLASPNILVDLFNAFSFTLSLESHPNLFNEVVNYSEACICNEQCKFYLRLFNAYRGFNMSLRFGSFEELNEDVKSQLGAVARFVVPEDLKAQIPKQATPIIKPMADHGIGEVHVLVGAGRLVGELKIRFPGLSQFFLA</sequence>
<dbReference type="Proteomes" id="UP001162131">
    <property type="component" value="Unassembled WGS sequence"/>
</dbReference>
<organism evidence="1 2">
    <name type="scientific">Blepharisma stoltei</name>
    <dbReference type="NCBI Taxonomy" id="1481888"/>
    <lineage>
        <taxon>Eukaryota</taxon>
        <taxon>Sar</taxon>
        <taxon>Alveolata</taxon>
        <taxon>Ciliophora</taxon>
        <taxon>Postciliodesmatophora</taxon>
        <taxon>Heterotrichea</taxon>
        <taxon>Heterotrichida</taxon>
        <taxon>Blepharismidae</taxon>
        <taxon>Blepharisma</taxon>
    </lineage>
</organism>
<name>A0AAU9JE49_9CILI</name>
<proteinExistence type="predicted"/>
<evidence type="ECO:0000313" key="1">
    <source>
        <dbReference type="EMBL" id="CAG9326336.1"/>
    </source>
</evidence>
<gene>
    <name evidence="1" type="ORF">BSTOLATCC_MIC40764</name>
</gene>
<dbReference type="EMBL" id="CAJZBQ010000040">
    <property type="protein sequence ID" value="CAG9326336.1"/>
    <property type="molecule type" value="Genomic_DNA"/>
</dbReference>
<evidence type="ECO:0000313" key="2">
    <source>
        <dbReference type="Proteomes" id="UP001162131"/>
    </source>
</evidence>